<name>A0A4Q7NH35_9BURK</name>
<dbReference type="InterPro" id="IPR051126">
    <property type="entry name" value="Thiosulfate_sulfurtransferase"/>
</dbReference>
<feature type="domain" description="Rhodanese" evidence="2">
    <location>
        <begin position="158"/>
        <end position="267"/>
    </location>
</feature>
<feature type="domain" description="Rhodanese" evidence="2">
    <location>
        <begin position="33"/>
        <end position="137"/>
    </location>
</feature>
<keyword evidence="4" id="KW-1185">Reference proteome</keyword>
<comment type="caution">
    <text evidence="3">The sequence shown here is derived from an EMBL/GenBank/DDBJ whole genome shotgun (WGS) entry which is preliminary data.</text>
</comment>
<evidence type="ECO:0000256" key="1">
    <source>
        <dbReference type="ARBA" id="ARBA00022737"/>
    </source>
</evidence>
<evidence type="ECO:0000313" key="3">
    <source>
        <dbReference type="EMBL" id="RZS84274.1"/>
    </source>
</evidence>
<dbReference type="InterPro" id="IPR001763">
    <property type="entry name" value="Rhodanese-like_dom"/>
</dbReference>
<accession>A0A4Q7NH35</accession>
<keyword evidence="1" id="KW-0677">Repeat</keyword>
<proteinExistence type="predicted"/>
<dbReference type="PROSITE" id="PS50206">
    <property type="entry name" value="RHODANESE_3"/>
    <property type="match status" value="2"/>
</dbReference>
<dbReference type="SMART" id="SM00450">
    <property type="entry name" value="RHOD"/>
    <property type="match status" value="2"/>
</dbReference>
<keyword evidence="3" id="KW-0808">Transferase</keyword>
<dbReference type="SUPFAM" id="SSF52821">
    <property type="entry name" value="Rhodanese/Cell cycle control phosphatase"/>
    <property type="match status" value="2"/>
</dbReference>
<reference evidence="3 4" key="1">
    <citation type="submission" date="2019-02" db="EMBL/GenBank/DDBJ databases">
        <title>Genomic Encyclopedia of Type Strains, Phase IV (KMG-IV): sequencing the most valuable type-strain genomes for metagenomic binning, comparative biology and taxonomic classification.</title>
        <authorList>
            <person name="Goeker M."/>
        </authorList>
    </citation>
    <scope>NUCLEOTIDE SEQUENCE [LARGE SCALE GENOMIC DNA]</scope>
    <source>
        <strain evidence="3 4">K24</strain>
    </source>
</reference>
<dbReference type="RefSeq" id="WP_130355666.1">
    <property type="nucleotide sequence ID" value="NZ_SGXC01000001.1"/>
</dbReference>
<gene>
    <name evidence="3" type="ORF">EV675_0291</name>
</gene>
<dbReference type="GO" id="GO:0016740">
    <property type="term" value="F:transferase activity"/>
    <property type="evidence" value="ECO:0007669"/>
    <property type="project" value="UniProtKB-KW"/>
</dbReference>
<dbReference type="OrthoDB" id="9781034at2"/>
<evidence type="ECO:0000313" key="4">
    <source>
        <dbReference type="Proteomes" id="UP000292445"/>
    </source>
</evidence>
<organism evidence="3 4">
    <name type="scientific">Pigmentiphaga kullae</name>
    <dbReference type="NCBI Taxonomy" id="151784"/>
    <lineage>
        <taxon>Bacteria</taxon>
        <taxon>Pseudomonadati</taxon>
        <taxon>Pseudomonadota</taxon>
        <taxon>Betaproteobacteria</taxon>
        <taxon>Burkholderiales</taxon>
        <taxon>Alcaligenaceae</taxon>
        <taxon>Pigmentiphaga</taxon>
    </lineage>
</organism>
<dbReference type="PANTHER" id="PTHR43855:SF1">
    <property type="entry name" value="THIOSULFATE SULFURTRANSFERASE"/>
    <property type="match status" value="1"/>
</dbReference>
<sequence>MSTVLPASDTVSPFISAETLAAALASGSVTVVYVAPDAGPAPAEPVPGSIETALPTHYAEPGDPARGRLPLPTPEAVRRWTAEAGLDPDGDIVVYDAANGSAAARAWWVLTWAGLPRVRILDGGLAAWAARGADAVHLSALAPAPELSTIDTDAIAADLPAYRLFDARTAAAHAGDGKQPSHLPGAVSSPAGIWQDANGRLLPFAQRQALARKLGLFDDDERPVVAYCGSGVAAAYWIAAVQDLGVKPALYAGSWSAWSSDPARLAAAAPA</sequence>
<dbReference type="InterPro" id="IPR036873">
    <property type="entry name" value="Rhodanese-like_dom_sf"/>
</dbReference>
<dbReference type="Proteomes" id="UP000292445">
    <property type="component" value="Unassembled WGS sequence"/>
</dbReference>
<keyword evidence="3" id="KW-0670">Pyruvate</keyword>
<dbReference type="AlphaFoldDB" id="A0A4Q7NH35"/>
<evidence type="ECO:0000259" key="2">
    <source>
        <dbReference type="PROSITE" id="PS50206"/>
    </source>
</evidence>
<dbReference type="Gene3D" id="3.40.250.10">
    <property type="entry name" value="Rhodanese-like domain"/>
    <property type="match status" value="2"/>
</dbReference>
<dbReference type="EMBL" id="SGXC01000001">
    <property type="protein sequence ID" value="RZS84274.1"/>
    <property type="molecule type" value="Genomic_DNA"/>
</dbReference>
<dbReference type="Pfam" id="PF00581">
    <property type="entry name" value="Rhodanese"/>
    <property type="match status" value="2"/>
</dbReference>
<protein>
    <submittedName>
        <fullName evidence="3">Thiosulfate/3-mercaptopyruvate sulfurtransferase</fullName>
    </submittedName>
</protein>
<dbReference type="PANTHER" id="PTHR43855">
    <property type="entry name" value="THIOSULFATE SULFURTRANSFERASE"/>
    <property type="match status" value="1"/>
</dbReference>